<dbReference type="AlphaFoldDB" id="A0A0L0CEQ4"/>
<feature type="signal peptide" evidence="5">
    <location>
        <begin position="1"/>
        <end position="26"/>
    </location>
</feature>
<dbReference type="Proteomes" id="UP000037069">
    <property type="component" value="Unassembled WGS sequence"/>
</dbReference>
<feature type="compositionally biased region" description="Basic and acidic residues" evidence="4">
    <location>
        <begin position="34"/>
        <end position="49"/>
    </location>
</feature>
<dbReference type="InterPro" id="IPR011992">
    <property type="entry name" value="EF-hand-dom_pair"/>
</dbReference>
<dbReference type="Pfam" id="PF13499">
    <property type="entry name" value="EF-hand_7"/>
    <property type="match status" value="1"/>
</dbReference>
<dbReference type="InterPro" id="IPR002048">
    <property type="entry name" value="EF_hand_dom"/>
</dbReference>
<dbReference type="OrthoDB" id="289247at2759"/>
<keyword evidence="1 5" id="KW-0732">Signal</keyword>
<dbReference type="Gene3D" id="1.10.238.10">
    <property type="entry name" value="EF-hand"/>
    <property type="match status" value="1"/>
</dbReference>
<name>A0A0L0CEQ4_LUCCU</name>
<feature type="domain" description="EF-hand" evidence="6">
    <location>
        <begin position="126"/>
        <end position="161"/>
    </location>
</feature>
<evidence type="ECO:0000256" key="3">
    <source>
        <dbReference type="ARBA" id="ARBA00022837"/>
    </source>
</evidence>
<dbReference type="PROSITE" id="PS00018">
    <property type="entry name" value="EF_HAND_1"/>
    <property type="match status" value="1"/>
</dbReference>
<dbReference type="PROSITE" id="PS50222">
    <property type="entry name" value="EF_HAND_2"/>
    <property type="match status" value="1"/>
</dbReference>
<dbReference type="SUPFAM" id="SSF47473">
    <property type="entry name" value="EF-hand"/>
    <property type="match status" value="1"/>
</dbReference>
<accession>A0A0L0CEQ4</accession>
<dbReference type="OMA" id="GRLDKNM"/>
<proteinExistence type="predicted"/>
<dbReference type="GO" id="GO:0005509">
    <property type="term" value="F:calcium ion binding"/>
    <property type="evidence" value="ECO:0007669"/>
    <property type="project" value="InterPro"/>
</dbReference>
<dbReference type="InterPro" id="IPR018247">
    <property type="entry name" value="EF_Hand_1_Ca_BS"/>
</dbReference>
<keyword evidence="2" id="KW-0677">Repeat</keyword>
<evidence type="ECO:0000313" key="7">
    <source>
        <dbReference type="EMBL" id="KNC30697.1"/>
    </source>
</evidence>
<reference evidence="7 8" key="1">
    <citation type="journal article" date="2015" name="Nat. Commun.">
        <title>Lucilia cuprina genome unlocks parasitic fly biology to underpin future interventions.</title>
        <authorList>
            <person name="Anstead C.A."/>
            <person name="Korhonen P.K."/>
            <person name="Young N.D."/>
            <person name="Hall R.S."/>
            <person name="Jex A.R."/>
            <person name="Murali S.C."/>
            <person name="Hughes D.S."/>
            <person name="Lee S.F."/>
            <person name="Perry T."/>
            <person name="Stroehlein A.J."/>
            <person name="Ansell B.R."/>
            <person name="Breugelmans B."/>
            <person name="Hofmann A."/>
            <person name="Qu J."/>
            <person name="Dugan S."/>
            <person name="Lee S.L."/>
            <person name="Chao H."/>
            <person name="Dinh H."/>
            <person name="Han Y."/>
            <person name="Doddapaneni H.V."/>
            <person name="Worley K.C."/>
            <person name="Muzny D.M."/>
            <person name="Ioannidis P."/>
            <person name="Waterhouse R.M."/>
            <person name="Zdobnov E.M."/>
            <person name="James P.J."/>
            <person name="Bagnall N.H."/>
            <person name="Kotze A.C."/>
            <person name="Gibbs R.A."/>
            <person name="Richards S."/>
            <person name="Batterham P."/>
            <person name="Gasser R.B."/>
        </authorList>
    </citation>
    <scope>NUCLEOTIDE SEQUENCE [LARGE SCALE GENOMIC DNA]</scope>
    <source>
        <strain evidence="7 8">LS</strain>
        <tissue evidence="7">Full body</tissue>
    </source>
</reference>
<gene>
    <name evidence="7" type="ORF">FF38_11744</name>
</gene>
<dbReference type="PANTHER" id="PTHR23104">
    <property type="entry name" value="MULTIPLE COAGULATION FACTOR DEFICIENCY PROTEIN 2 NEURAL STEM CELL DERIVED NEURONAL SURVIVAL PROTEIN"/>
    <property type="match status" value="1"/>
</dbReference>
<keyword evidence="8" id="KW-1185">Reference proteome</keyword>
<evidence type="ECO:0000313" key="8">
    <source>
        <dbReference type="Proteomes" id="UP000037069"/>
    </source>
</evidence>
<evidence type="ECO:0000259" key="6">
    <source>
        <dbReference type="PROSITE" id="PS50222"/>
    </source>
</evidence>
<dbReference type="STRING" id="7375.A0A0L0CEQ4"/>
<feature type="region of interest" description="Disordered" evidence="4">
    <location>
        <begin position="28"/>
        <end position="49"/>
    </location>
</feature>
<evidence type="ECO:0000256" key="1">
    <source>
        <dbReference type="ARBA" id="ARBA00022729"/>
    </source>
</evidence>
<protein>
    <recommendedName>
        <fullName evidence="6">EF-hand domain-containing protein</fullName>
    </recommendedName>
</protein>
<evidence type="ECO:0000256" key="5">
    <source>
        <dbReference type="SAM" id="SignalP"/>
    </source>
</evidence>
<keyword evidence="3" id="KW-0106">Calcium</keyword>
<evidence type="ECO:0000256" key="4">
    <source>
        <dbReference type="SAM" id="MobiDB-lite"/>
    </source>
</evidence>
<evidence type="ECO:0000256" key="2">
    <source>
        <dbReference type="ARBA" id="ARBA00022737"/>
    </source>
</evidence>
<feature type="chain" id="PRO_5005536288" description="EF-hand domain-containing protein" evidence="5">
    <location>
        <begin position="27"/>
        <end position="168"/>
    </location>
</feature>
<dbReference type="PANTHER" id="PTHR23104:SF1">
    <property type="entry name" value="EF-HAND DOMAIN-CONTAINING PROTEIN"/>
    <property type="match status" value="1"/>
</dbReference>
<dbReference type="InterPro" id="IPR052110">
    <property type="entry name" value="MCFD2-like"/>
</dbReference>
<organism evidence="7 8">
    <name type="scientific">Lucilia cuprina</name>
    <name type="common">Green bottle fly</name>
    <name type="synonym">Australian sheep blowfly</name>
    <dbReference type="NCBI Taxonomy" id="7375"/>
    <lineage>
        <taxon>Eukaryota</taxon>
        <taxon>Metazoa</taxon>
        <taxon>Ecdysozoa</taxon>
        <taxon>Arthropoda</taxon>
        <taxon>Hexapoda</taxon>
        <taxon>Insecta</taxon>
        <taxon>Pterygota</taxon>
        <taxon>Neoptera</taxon>
        <taxon>Endopterygota</taxon>
        <taxon>Diptera</taxon>
        <taxon>Brachycera</taxon>
        <taxon>Muscomorpha</taxon>
        <taxon>Oestroidea</taxon>
        <taxon>Calliphoridae</taxon>
        <taxon>Luciliinae</taxon>
        <taxon>Lucilia</taxon>
    </lineage>
</organism>
<sequence length="168" mass="19449">MCKMLNFINFIICVATFSQTITSSLAIKRGPHHPRSEQSKTRKVDQHLTHEEHHIEDDLKEMGISANLDEMSEEEKNFYYFKIHDSDNNNALDGLEMLQAAIHQDENFKKLDRDNYLQNANEELDHIIEVIDEFLQLADANKDGLLHYPEYVKAVTGSTDEETQLNNV</sequence>
<dbReference type="EMBL" id="JRES01000501">
    <property type="protein sequence ID" value="KNC30697.1"/>
    <property type="molecule type" value="Genomic_DNA"/>
</dbReference>
<comment type="caution">
    <text evidence="7">The sequence shown here is derived from an EMBL/GenBank/DDBJ whole genome shotgun (WGS) entry which is preliminary data.</text>
</comment>